<keyword evidence="1" id="KW-0732">Signal</keyword>
<dbReference type="OrthoDB" id="8584394at2"/>
<organism evidence="2 3">
    <name type="scientific">Parasphingopyxis lamellibrachiae</name>
    <dbReference type="NCBI Taxonomy" id="680125"/>
    <lineage>
        <taxon>Bacteria</taxon>
        <taxon>Pseudomonadati</taxon>
        <taxon>Pseudomonadota</taxon>
        <taxon>Alphaproteobacteria</taxon>
        <taxon>Sphingomonadales</taxon>
        <taxon>Sphingomonadaceae</taxon>
        <taxon>Parasphingopyxis</taxon>
    </lineage>
</organism>
<gene>
    <name evidence="2" type="ORF">DFR46_0353</name>
</gene>
<sequence length="428" mass="45293">MTKRIVSVLALCALWSGAASADTAGGNWPAITEAENATTADLQRMASEFPHSGLMQLRLAQDAIDADRMAHAEAALWRYIAMGGTLTEAGQAVFMAAFSDERWPLFVARMTYNAAPRTASVPAASVPANLGLVEGIVHVSTINANLVSSVTARTVYEPSAEGWAPFSGVGGEPDPRSPQMGSPMGMAFDAERGWLWVSSSAVDQTTEPDTAFVGMVGISPDRQEILWLPVGPGEQPGDVALGPDGSAYLSDGATGAVYVRRVGAVALERLVEPGRLRSAQGMVVSPDGSALIVADYSYGLARFDFETGALDRITYDGPHMLDGIDGLVPHGNAIFAIRNGVRPHAILRLSISDSGDRVTAVEIVERENPDWGEPTLGTISGSSFRYIADARWGDFGAGGALNEGAEARTTAIRAIDLSPFENQPDFRR</sequence>
<dbReference type="AlphaFoldDB" id="A0A3D9FCQ3"/>
<proteinExistence type="predicted"/>
<comment type="caution">
    <text evidence="2">The sequence shown here is derived from an EMBL/GenBank/DDBJ whole genome shotgun (WGS) entry which is preliminary data.</text>
</comment>
<dbReference type="Gene3D" id="2.130.10.10">
    <property type="entry name" value="YVTN repeat-like/Quinoprotein amine dehydrogenase"/>
    <property type="match status" value="1"/>
</dbReference>
<dbReference type="Proteomes" id="UP000256310">
    <property type="component" value="Unassembled WGS sequence"/>
</dbReference>
<dbReference type="RefSeq" id="WP_116234892.1">
    <property type="nucleotide sequence ID" value="NZ_QRDP01000004.1"/>
</dbReference>
<keyword evidence="3" id="KW-1185">Reference proteome</keyword>
<protein>
    <submittedName>
        <fullName evidence="2">Uncharacterized protein</fullName>
    </submittedName>
</protein>
<dbReference type="InterPro" id="IPR015943">
    <property type="entry name" value="WD40/YVTN_repeat-like_dom_sf"/>
</dbReference>
<evidence type="ECO:0000313" key="2">
    <source>
        <dbReference type="EMBL" id="RED15362.1"/>
    </source>
</evidence>
<dbReference type="EMBL" id="QRDP01000004">
    <property type="protein sequence ID" value="RED15362.1"/>
    <property type="molecule type" value="Genomic_DNA"/>
</dbReference>
<accession>A0A3D9FCQ3</accession>
<evidence type="ECO:0000313" key="3">
    <source>
        <dbReference type="Proteomes" id="UP000256310"/>
    </source>
</evidence>
<evidence type="ECO:0000256" key="1">
    <source>
        <dbReference type="SAM" id="SignalP"/>
    </source>
</evidence>
<dbReference type="SUPFAM" id="SSF101898">
    <property type="entry name" value="NHL repeat"/>
    <property type="match status" value="1"/>
</dbReference>
<feature type="chain" id="PRO_5017828467" evidence="1">
    <location>
        <begin position="22"/>
        <end position="428"/>
    </location>
</feature>
<name>A0A3D9FCQ3_9SPHN</name>
<feature type="signal peptide" evidence="1">
    <location>
        <begin position="1"/>
        <end position="21"/>
    </location>
</feature>
<reference evidence="2 3" key="1">
    <citation type="submission" date="2018-07" db="EMBL/GenBank/DDBJ databases">
        <title>Genomic Encyclopedia of Type Strains, Phase IV (KMG-IV): sequencing the most valuable type-strain genomes for metagenomic binning, comparative biology and taxonomic classification.</title>
        <authorList>
            <person name="Goeker M."/>
        </authorList>
    </citation>
    <scope>NUCLEOTIDE SEQUENCE [LARGE SCALE GENOMIC DNA]</scope>
    <source>
        <strain evidence="2 3">DSM 26725</strain>
    </source>
</reference>